<evidence type="ECO:0000256" key="3">
    <source>
        <dbReference type="ARBA" id="ARBA00022448"/>
    </source>
</evidence>
<dbReference type="Proteomes" id="UP000310158">
    <property type="component" value="Unassembled WGS sequence"/>
</dbReference>
<feature type="transmembrane region" description="Helical" evidence="8">
    <location>
        <begin position="120"/>
        <end position="139"/>
    </location>
</feature>
<name>A0A4S4LDN6_9AGAM</name>
<feature type="transmembrane region" description="Helical" evidence="8">
    <location>
        <begin position="145"/>
        <end position="167"/>
    </location>
</feature>
<evidence type="ECO:0000256" key="7">
    <source>
        <dbReference type="RuleBase" id="RU003755"/>
    </source>
</evidence>
<keyword evidence="3 7" id="KW-0813">Transport</keyword>
<keyword evidence="6 8" id="KW-0472">Membrane</keyword>
<feature type="transmembrane region" description="Helical" evidence="8">
    <location>
        <begin position="515"/>
        <end position="537"/>
    </location>
</feature>
<dbReference type="InterPro" id="IPR000109">
    <property type="entry name" value="POT_fam"/>
</dbReference>
<dbReference type="Pfam" id="PF00854">
    <property type="entry name" value="PTR2"/>
    <property type="match status" value="2"/>
</dbReference>
<evidence type="ECO:0000256" key="5">
    <source>
        <dbReference type="ARBA" id="ARBA00022989"/>
    </source>
</evidence>
<dbReference type="PANTHER" id="PTHR11654">
    <property type="entry name" value="OLIGOPEPTIDE TRANSPORTER-RELATED"/>
    <property type="match status" value="1"/>
</dbReference>
<evidence type="ECO:0000313" key="10">
    <source>
        <dbReference type="Proteomes" id="UP000310158"/>
    </source>
</evidence>
<accession>A0A4S4LDN6</accession>
<organism evidence="9 10">
    <name type="scientific">Bondarzewia mesenterica</name>
    <dbReference type="NCBI Taxonomy" id="1095465"/>
    <lineage>
        <taxon>Eukaryota</taxon>
        <taxon>Fungi</taxon>
        <taxon>Dikarya</taxon>
        <taxon>Basidiomycota</taxon>
        <taxon>Agaricomycotina</taxon>
        <taxon>Agaricomycetes</taxon>
        <taxon>Russulales</taxon>
        <taxon>Bondarzewiaceae</taxon>
        <taxon>Bondarzewia</taxon>
    </lineage>
</organism>
<dbReference type="AlphaFoldDB" id="A0A4S4LDN6"/>
<comment type="caution">
    <text evidence="9">The sequence shown here is derived from an EMBL/GenBank/DDBJ whole genome shotgun (WGS) entry which is preliminary data.</text>
</comment>
<dbReference type="OrthoDB" id="8904098at2759"/>
<dbReference type="GO" id="GO:0071916">
    <property type="term" value="F:dipeptide transmembrane transporter activity"/>
    <property type="evidence" value="ECO:0007669"/>
    <property type="project" value="UniProtKB-ARBA"/>
</dbReference>
<dbReference type="Gene3D" id="1.20.1250.20">
    <property type="entry name" value="MFS general substrate transporter like domains"/>
    <property type="match status" value="1"/>
</dbReference>
<sequence>MERQTDDAFYAATGEAARHGAIIDEKKALSTTDSHDLDVDNGYIYPTDEEMKSLRHVSDTINWNTYLIAFVELAERFSFYGSTIVFTNFIQQPLPPGSHTGSSGAHGQPGALDQGQRASFGLTTFFNFWCYVTPLYGAYLADAKFGRFNTICGSVFVALVGHVILIVSALPPVLEHQKGALGCLVIAMIVMGLGTGGFKSNISPLVAEQQKLLRPYVIQTRKGERVIVDPSMTTSRIYMYFYFFINVGALVGQVAMTFAEKRPFAPTLPCSTLVSGCPSLSPRSSSFSALSCLWLDAICTTALLRKAPFCQKQTFKNLTAADFWDDVKPSKVAEVDRPRWMTFDDQWVDEVRRGFKACTVFLWYPIYWLTYNQMVNNLTSQAAVMVTNGVPNDVINNLDPFALLIFIPICDIFLYPFLRRIGIRVTPIRKITAGFFTGAAAMIWAAVTQHYIYKRNPCGYSVSTCVDAGGNAITSDLNVWIQTGAYVLIAFSEILASITGLEYAFTKAPANMKSLVMAVFLFTSAVANALGEAFTALSSDPLLVWNYGVMAVIAAVGGVFFWFMFRHLDDVEEELNNLQEGHLEK</sequence>
<dbReference type="FunFam" id="1.20.1250.20:FF:000085">
    <property type="entry name" value="MFS peptide transporter Ptr2"/>
    <property type="match status" value="1"/>
</dbReference>
<dbReference type="SUPFAM" id="SSF103473">
    <property type="entry name" value="MFS general substrate transporter"/>
    <property type="match status" value="1"/>
</dbReference>
<keyword evidence="10" id="KW-1185">Reference proteome</keyword>
<feature type="transmembrane region" description="Helical" evidence="8">
    <location>
        <begin position="401"/>
        <end position="418"/>
    </location>
</feature>
<keyword evidence="4 7" id="KW-0812">Transmembrane</keyword>
<protein>
    <recommendedName>
        <fullName evidence="11">Major facilitator superfamily (MFS) profile domain-containing protein</fullName>
    </recommendedName>
</protein>
<keyword evidence="5 8" id="KW-1133">Transmembrane helix</keyword>
<evidence type="ECO:0000313" key="9">
    <source>
        <dbReference type="EMBL" id="THH07770.1"/>
    </source>
</evidence>
<feature type="transmembrane region" description="Helical" evidence="8">
    <location>
        <begin position="179"/>
        <end position="198"/>
    </location>
</feature>
<evidence type="ECO:0008006" key="11">
    <source>
        <dbReference type="Google" id="ProtNLM"/>
    </source>
</evidence>
<feature type="transmembrane region" description="Helical" evidence="8">
    <location>
        <begin position="484"/>
        <end position="503"/>
    </location>
</feature>
<reference evidence="9 10" key="1">
    <citation type="submission" date="2019-02" db="EMBL/GenBank/DDBJ databases">
        <title>Genome sequencing of the rare red list fungi Bondarzewia mesenterica.</title>
        <authorList>
            <person name="Buettner E."/>
            <person name="Kellner H."/>
        </authorList>
    </citation>
    <scope>NUCLEOTIDE SEQUENCE [LARGE SCALE GENOMIC DNA]</scope>
    <source>
        <strain evidence="9 10">DSM 108281</strain>
    </source>
</reference>
<dbReference type="EMBL" id="SGPL01000751">
    <property type="protein sequence ID" value="THH07770.1"/>
    <property type="molecule type" value="Genomic_DNA"/>
</dbReference>
<dbReference type="InterPro" id="IPR018456">
    <property type="entry name" value="PTR2_symporter_CS"/>
</dbReference>
<evidence type="ECO:0000256" key="8">
    <source>
        <dbReference type="SAM" id="Phobius"/>
    </source>
</evidence>
<comment type="subcellular location">
    <subcellularLocation>
        <location evidence="1 7">Membrane</location>
        <topology evidence="1 7">Multi-pass membrane protein</topology>
    </subcellularLocation>
</comment>
<evidence type="ECO:0000256" key="4">
    <source>
        <dbReference type="ARBA" id="ARBA00022692"/>
    </source>
</evidence>
<feature type="transmembrane region" description="Helical" evidence="8">
    <location>
        <begin position="543"/>
        <end position="565"/>
    </location>
</feature>
<proteinExistence type="inferred from homology"/>
<feature type="transmembrane region" description="Helical" evidence="8">
    <location>
        <begin position="237"/>
        <end position="259"/>
    </location>
</feature>
<dbReference type="PROSITE" id="PS01023">
    <property type="entry name" value="PTR2_2"/>
    <property type="match status" value="1"/>
</dbReference>
<dbReference type="GO" id="GO:0005886">
    <property type="term" value="C:plasma membrane"/>
    <property type="evidence" value="ECO:0007669"/>
    <property type="project" value="UniProtKB-ARBA"/>
</dbReference>
<feature type="transmembrane region" description="Helical" evidence="8">
    <location>
        <begin position="430"/>
        <end position="447"/>
    </location>
</feature>
<evidence type="ECO:0000256" key="6">
    <source>
        <dbReference type="ARBA" id="ARBA00023136"/>
    </source>
</evidence>
<evidence type="ECO:0000256" key="1">
    <source>
        <dbReference type="ARBA" id="ARBA00004141"/>
    </source>
</evidence>
<comment type="similarity">
    <text evidence="2 7">Belongs to the major facilitator superfamily. Proton-dependent oligopeptide transporter (POT/PTR) (TC 2.A.17) family.</text>
</comment>
<evidence type="ECO:0000256" key="2">
    <source>
        <dbReference type="ARBA" id="ARBA00005982"/>
    </source>
</evidence>
<dbReference type="InterPro" id="IPR036259">
    <property type="entry name" value="MFS_trans_sf"/>
</dbReference>
<gene>
    <name evidence="9" type="ORF">EW146_g9207</name>
</gene>